<protein>
    <recommendedName>
        <fullName evidence="3">DUF2384 domain-containing protein</fullName>
    </recommendedName>
</protein>
<dbReference type="eggNOG" id="ENOG5032CAQ">
    <property type="taxonomic scope" value="Bacteria"/>
</dbReference>
<sequence length="231" mass="24808">MRTGELLGLLRSHQPEIHASFTPDQYIRYQEAVRGLQSAGSDPRAVRVALRRIRVALRPLPPGSELAERIGQSRSPGPGAAAGVLPDADELAALVRLLDSVEWPQLAPASANLFWEARNALLSAPSRGADALDRESADDPAAAGLIRLTGPGGSPRYPEFQFDTGTGGPLPVVQKINRMILADQDPWGAASWWLGRNPWLDGTPAELLGRVPDETLTAAARALTYEGEIAW</sequence>
<dbReference type="EMBL" id="CM000913">
    <property type="protein sequence ID" value="EFG08122.1"/>
    <property type="molecule type" value="Genomic_DNA"/>
</dbReference>
<reference evidence="1 2" key="1">
    <citation type="journal article" date="2010" name="Genome Biol. Evol.">
        <title>The sequence of a 1.8-mb bacterial linear plasmid reveals a rich evolutionary reservoir of secondary metabolic pathways.</title>
        <authorList>
            <person name="Medema M.H."/>
            <person name="Trefzer A."/>
            <person name="Kovalchuk A."/>
            <person name="van den Berg M."/>
            <person name="Mueller U."/>
            <person name="Heijne W."/>
            <person name="Wu L."/>
            <person name="Alam M.T."/>
            <person name="Ronning C.M."/>
            <person name="Nierman W.C."/>
            <person name="Bovenberg R.A.L."/>
            <person name="Breitling R."/>
            <person name="Takano E."/>
        </authorList>
    </citation>
    <scope>NUCLEOTIDE SEQUENCE [LARGE SCALE GENOMIC DNA]</scope>
    <source>
        <strain evidence="2">ATCC 27064 / DSM 738 / JCM 4710 / NBRC 13307 / NCIMB 12785 / NRRL 3585 / VKM Ac-602</strain>
    </source>
</reference>
<gene>
    <name evidence="1" type="ORF">SCLAV_3051</name>
</gene>
<dbReference type="RefSeq" id="WP_003961181.1">
    <property type="nucleotide sequence ID" value="NZ_CM000913.1"/>
</dbReference>
<name>E2PXN2_STRCL</name>
<dbReference type="Proteomes" id="UP000002357">
    <property type="component" value="Chromosome"/>
</dbReference>
<evidence type="ECO:0000313" key="1">
    <source>
        <dbReference type="EMBL" id="EFG08122.1"/>
    </source>
</evidence>
<dbReference type="KEGG" id="sclf:BB341_13335"/>
<accession>E2PXN2</accession>
<dbReference type="AlphaFoldDB" id="E2PXN2"/>
<dbReference type="GeneID" id="93730416"/>
<evidence type="ECO:0000313" key="2">
    <source>
        <dbReference type="Proteomes" id="UP000002357"/>
    </source>
</evidence>
<keyword evidence="2" id="KW-1185">Reference proteome</keyword>
<organism evidence="1 2">
    <name type="scientific">Streptomyces clavuligerus</name>
    <dbReference type="NCBI Taxonomy" id="1901"/>
    <lineage>
        <taxon>Bacteria</taxon>
        <taxon>Bacillati</taxon>
        <taxon>Actinomycetota</taxon>
        <taxon>Actinomycetes</taxon>
        <taxon>Kitasatosporales</taxon>
        <taxon>Streptomycetaceae</taxon>
        <taxon>Streptomyces</taxon>
    </lineage>
</organism>
<evidence type="ECO:0008006" key="3">
    <source>
        <dbReference type="Google" id="ProtNLM"/>
    </source>
</evidence>
<dbReference type="STRING" id="1901.BB341_13335"/>
<dbReference type="OrthoDB" id="3629757at2"/>
<proteinExistence type="predicted"/>